<dbReference type="InterPro" id="IPR021475">
    <property type="entry name" value="Pants/Emi1-like"/>
</dbReference>
<dbReference type="Proteomes" id="UP000242474">
    <property type="component" value="Unassembled WGS sequence"/>
</dbReference>
<evidence type="ECO:0000256" key="1">
    <source>
        <dbReference type="SAM" id="MobiDB-lite"/>
    </source>
</evidence>
<feature type="region of interest" description="Disordered" evidence="1">
    <location>
        <begin position="107"/>
        <end position="127"/>
    </location>
</feature>
<sequence>MAEIPADTQLGQSDDKANLPPDYYTCKASHAFDQWFACLTVGSQLRSYYRYGQKSSCGKHWSKFKMCMGMKLRSEESGKAIMEEFRNKEEAKRSSLPNVMDVWTRREKVSSNESAGTVNKESETSIF</sequence>
<dbReference type="STRING" id="763665.A0A2G5BBE9"/>
<keyword evidence="3" id="KW-1185">Reference proteome</keyword>
<name>A0A2G5BBE9_COERN</name>
<evidence type="ECO:0000313" key="2">
    <source>
        <dbReference type="EMBL" id="PIA16333.1"/>
    </source>
</evidence>
<evidence type="ECO:0000313" key="3">
    <source>
        <dbReference type="Proteomes" id="UP000242474"/>
    </source>
</evidence>
<dbReference type="AlphaFoldDB" id="A0A2G5BBE9"/>
<dbReference type="PANTHER" id="PTHR28052:SF1">
    <property type="entry name" value="UPF0545 PROTEIN C22ORF39"/>
    <property type="match status" value="1"/>
</dbReference>
<reference evidence="2 3" key="1">
    <citation type="journal article" date="2015" name="Genome Biol. Evol.">
        <title>Phylogenomic analyses indicate that early fungi evolved digesting cell walls of algal ancestors of land plants.</title>
        <authorList>
            <person name="Chang Y."/>
            <person name="Wang S."/>
            <person name="Sekimoto S."/>
            <person name="Aerts A.L."/>
            <person name="Choi C."/>
            <person name="Clum A."/>
            <person name="LaButti K.M."/>
            <person name="Lindquist E.A."/>
            <person name="Yee Ngan C."/>
            <person name="Ohm R.A."/>
            <person name="Salamov A.A."/>
            <person name="Grigoriev I.V."/>
            <person name="Spatafora J.W."/>
            <person name="Berbee M.L."/>
        </authorList>
    </citation>
    <scope>NUCLEOTIDE SEQUENCE [LARGE SCALE GENOMIC DNA]</scope>
    <source>
        <strain evidence="2 3">NRRL 1564</strain>
    </source>
</reference>
<accession>A0A2G5BBE9</accession>
<gene>
    <name evidence="2" type="ORF">COEREDRAFT_81308</name>
</gene>
<protein>
    <submittedName>
        <fullName evidence="2">Uncharacterized protein</fullName>
    </submittedName>
</protein>
<dbReference type="Pfam" id="PF11326">
    <property type="entry name" value="PANTS-like"/>
    <property type="match status" value="1"/>
</dbReference>
<dbReference type="EMBL" id="KZ303500">
    <property type="protein sequence ID" value="PIA16333.1"/>
    <property type="molecule type" value="Genomic_DNA"/>
</dbReference>
<proteinExistence type="predicted"/>
<organism evidence="2 3">
    <name type="scientific">Coemansia reversa (strain ATCC 12441 / NRRL 1564)</name>
    <dbReference type="NCBI Taxonomy" id="763665"/>
    <lineage>
        <taxon>Eukaryota</taxon>
        <taxon>Fungi</taxon>
        <taxon>Fungi incertae sedis</taxon>
        <taxon>Zoopagomycota</taxon>
        <taxon>Kickxellomycotina</taxon>
        <taxon>Kickxellomycetes</taxon>
        <taxon>Kickxellales</taxon>
        <taxon>Kickxellaceae</taxon>
        <taxon>Coemansia</taxon>
    </lineage>
</organism>
<dbReference type="PANTHER" id="PTHR28052">
    <property type="entry name" value="UPF0545 PROTEIN C22ORF39"/>
    <property type="match status" value="1"/>
</dbReference>
<dbReference type="OrthoDB" id="2017405at2759"/>